<dbReference type="NCBIfam" id="NF007342">
    <property type="entry name" value="PRK09834.1-4"/>
    <property type="match status" value="1"/>
</dbReference>
<accession>A0ABT3GXK9</accession>
<dbReference type="InterPro" id="IPR014757">
    <property type="entry name" value="Tscrpt_reg_IclR_C"/>
</dbReference>
<evidence type="ECO:0000313" key="6">
    <source>
        <dbReference type="EMBL" id="MCW1932291.1"/>
    </source>
</evidence>
<dbReference type="SUPFAM" id="SSF46785">
    <property type="entry name" value="Winged helix' DNA-binding domain"/>
    <property type="match status" value="1"/>
</dbReference>
<dbReference type="PANTHER" id="PTHR30136:SF23">
    <property type="entry name" value="DNA-BINDING TRANSCRIPTIONAL ACTIVATOR MHPR"/>
    <property type="match status" value="1"/>
</dbReference>
<dbReference type="RefSeq" id="WP_264505308.1">
    <property type="nucleotide sequence ID" value="NZ_JAPDFL010000001.1"/>
</dbReference>
<keyword evidence="1" id="KW-0805">Transcription regulation</keyword>
<evidence type="ECO:0000256" key="3">
    <source>
        <dbReference type="ARBA" id="ARBA00023163"/>
    </source>
</evidence>
<dbReference type="InterPro" id="IPR050707">
    <property type="entry name" value="HTH_MetabolicPath_Reg"/>
</dbReference>
<evidence type="ECO:0000256" key="1">
    <source>
        <dbReference type="ARBA" id="ARBA00023015"/>
    </source>
</evidence>
<proteinExistence type="predicted"/>
<dbReference type="InterPro" id="IPR036388">
    <property type="entry name" value="WH-like_DNA-bd_sf"/>
</dbReference>
<evidence type="ECO:0000256" key="2">
    <source>
        <dbReference type="ARBA" id="ARBA00023125"/>
    </source>
</evidence>
<dbReference type="InterPro" id="IPR005471">
    <property type="entry name" value="Tscrpt_reg_IclR_N"/>
</dbReference>
<dbReference type="InterPro" id="IPR029016">
    <property type="entry name" value="GAF-like_dom_sf"/>
</dbReference>
<dbReference type="SUPFAM" id="SSF55781">
    <property type="entry name" value="GAF domain-like"/>
    <property type="match status" value="1"/>
</dbReference>
<keyword evidence="2 6" id="KW-0238">DNA-binding</keyword>
<sequence>MKLEHETDPPASEANSYEPLKTVQKTMLVLEELNRYPTRRVQELCAVTAIPASTMIRILETLCDMGYVRKLSRRTGYCLTPKITSLSAGYHGLPRVFNAIRRVADALTEQIRWPCAICTFDVNAMVVRYSTIPSSPLSHKHSTLNRRLDMLTRAHGRAWMAFVEDEERRRIWEVLIRSGLHAGPVGALEAEMADVLDSVRQTGVARRDSATEPDTTTFAVPVFVGPKLVATLGVTHFARAKSDPAMLIDTMRRASTELRNLGPEASSAEDPRPD</sequence>
<dbReference type="SMART" id="SM00346">
    <property type="entry name" value="HTH_ICLR"/>
    <property type="match status" value="1"/>
</dbReference>
<dbReference type="InterPro" id="IPR036390">
    <property type="entry name" value="WH_DNA-bd_sf"/>
</dbReference>
<evidence type="ECO:0000313" key="7">
    <source>
        <dbReference type="Proteomes" id="UP001208938"/>
    </source>
</evidence>
<protein>
    <submittedName>
        <fullName evidence="6">DNA-binding transcriptional regulator</fullName>
    </submittedName>
</protein>
<dbReference type="Pfam" id="PF09339">
    <property type="entry name" value="HTH_IclR"/>
    <property type="match status" value="1"/>
</dbReference>
<dbReference type="PROSITE" id="PS51077">
    <property type="entry name" value="HTH_ICLR"/>
    <property type="match status" value="1"/>
</dbReference>
<feature type="domain" description="HTH iclR-type" evidence="4">
    <location>
        <begin position="20"/>
        <end position="81"/>
    </location>
</feature>
<dbReference type="Pfam" id="PF01614">
    <property type="entry name" value="IclR_C"/>
    <property type="match status" value="1"/>
</dbReference>
<gene>
    <name evidence="6" type="ORF">OKW52_08470</name>
</gene>
<dbReference type="Gene3D" id="3.30.450.40">
    <property type="match status" value="1"/>
</dbReference>
<keyword evidence="7" id="KW-1185">Reference proteome</keyword>
<dbReference type="Gene3D" id="1.10.10.10">
    <property type="entry name" value="Winged helix-like DNA-binding domain superfamily/Winged helix DNA-binding domain"/>
    <property type="match status" value="1"/>
</dbReference>
<dbReference type="PANTHER" id="PTHR30136">
    <property type="entry name" value="HELIX-TURN-HELIX TRANSCRIPTIONAL REGULATOR, ICLR FAMILY"/>
    <property type="match status" value="1"/>
</dbReference>
<reference evidence="6 7" key="1">
    <citation type="submission" date="2022-10" db="EMBL/GenBank/DDBJ databases">
        <title>Pararhodobacter sp. nov., isolated from marine algae.</title>
        <authorList>
            <person name="Choi B.J."/>
            <person name="Kim J.M."/>
            <person name="Lee J.K."/>
            <person name="Choi D.G."/>
            <person name="Jeon C.O."/>
        </authorList>
    </citation>
    <scope>NUCLEOTIDE SEQUENCE [LARGE SCALE GENOMIC DNA]</scope>
    <source>
        <strain evidence="6 7">ZQ420</strain>
    </source>
</reference>
<evidence type="ECO:0000259" key="5">
    <source>
        <dbReference type="PROSITE" id="PS51078"/>
    </source>
</evidence>
<feature type="domain" description="IclR-ED" evidence="5">
    <location>
        <begin position="82"/>
        <end position="271"/>
    </location>
</feature>
<dbReference type="GO" id="GO:0003677">
    <property type="term" value="F:DNA binding"/>
    <property type="evidence" value="ECO:0007669"/>
    <property type="project" value="UniProtKB-KW"/>
</dbReference>
<comment type="caution">
    <text evidence="6">The sequence shown here is derived from an EMBL/GenBank/DDBJ whole genome shotgun (WGS) entry which is preliminary data.</text>
</comment>
<name>A0ABT3GXK9_9RHOB</name>
<dbReference type="Proteomes" id="UP001208938">
    <property type="component" value="Unassembled WGS sequence"/>
</dbReference>
<keyword evidence="3" id="KW-0804">Transcription</keyword>
<dbReference type="EMBL" id="JAPDFL010000001">
    <property type="protein sequence ID" value="MCW1932291.1"/>
    <property type="molecule type" value="Genomic_DNA"/>
</dbReference>
<evidence type="ECO:0000259" key="4">
    <source>
        <dbReference type="PROSITE" id="PS51077"/>
    </source>
</evidence>
<organism evidence="6 7">
    <name type="scientific">Pararhodobacter zhoushanensis</name>
    <dbReference type="NCBI Taxonomy" id="2479545"/>
    <lineage>
        <taxon>Bacteria</taxon>
        <taxon>Pseudomonadati</taxon>
        <taxon>Pseudomonadota</taxon>
        <taxon>Alphaproteobacteria</taxon>
        <taxon>Rhodobacterales</taxon>
        <taxon>Paracoccaceae</taxon>
        <taxon>Pararhodobacter</taxon>
    </lineage>
</organism>
<dbReference type="PROSITE" id="PS51078">
    <property type="entry name" value="ICLR_ED"/>
    <property type="match status" value="1"/>
</dbReference>